<feature type="compositionally biased region" description="Low complexity" evidence="6">
    <location>
        <begin position="188"/>
        <end position="209"/>
    </location>
</feature>
<dbReference type="InterPro" id="IPR016901">
    <property type="entry name" value="APC10/Doc1"/>
</dbReference>
<evidence type="ECO:0000256" key="5">
    <source>
        <dbReference type="ARBA" id="ARBA00023306"/>
    </source>
</evidence>
<keyword evidence="5" id="KW-0131">Cell cycle</keyword>
<protein>
    <submittedName>
        <fullName evidence="8">Galactose-binding like protein</fullName>
    </submittedName>
</protein>
<dbReference type="Pfam" id="PF03256">
    <property type="entry name" value="ANAPC10"/>
    <property type="match status" value="2"/>
</dbReference>
<gene>
    <name evidence="8" type="ORF">BU24DRAFT_428950</name>
</gene>
<feature type="compositionally biased region" description="Basic residues" evidence="6">
    <location>
        <begin position="307"/>
        <end position="316"/>
    </location>
</feature>
<dbReference type="GO" id="GO:0051301">
    <property type="term" value="P:cell division"/>
    <property type="evidence" value="ECO:0007669"/>
    <property type="project" value="UniProtKB-KW"/>
</dbReference>
<proteinExistence type="inferred from homology"/>
<evidence type="ECO:0000313" key="9">
    <source>
        <dbReference type="Proteomes" id="UP000799778"/>
    </source>
</evidence>
<keyword evidence="4" id="KW-0833">Ubl conjugation pathway</keyword>
<dbReference type="InterPro" id="IPR004939">
    <property type="entry name" value="APC_su10/DOC_dom"/>
</dbReference>
<dbReference type="SMART" id="SM01337">
    <property type="entry name" value="APC10"/>
    <property type="match status" value="1"/>
</dbReference>
<feature type="compositionally biased region" description="Acidic residues" evidence="6">
    <location>
        <begin position="170"/>
        <end position="187"/>
    </location>
</feature>
<name>A0A6A5X8A4_9PLEO</name>
<feature type="region of interest" description="Disordered" evidence="6">
    <location>
        <begin position="294"/>
        <end position="316"/>
    </location>
</feature>
<organism evidence="8 9">
    <name type="scientific">Aaosphaeria arxii CBS 175.79</name>
    <dbReference type="NCBI Taxonomy" id="1450172"/>
    <lineage>
        <taxon>Eukaryota</taxon>
        <taxon>Fungi</taxon>
        <taxon>Dikarya</taxon>
        <taxon>Ascomycota</taxon>
        <taxon>Pezizomycotina</taxon>
        <taxon>Dothideomycetes</taxon>
        <taxon>Pleosporomycetidae</taxon>
        <taxon>Pleosporales</taxon>
        <taxon>Pleosporales incertae sedis</taxon>
        <taxon>Aaosphaeria</taxon>
    </lineage>
</organism>
<reference evidence="8" key="1">
    <citation type="journal article" date="2020" name="Stud. Mycol.">
        <title>101 Dothideomycetes genomes: a test case for predicting lifestyles and emergence of pathogens.</title>
        <authorList>
            <person name="Haridas S."/>
            <person name="Albert R."/>
            <person name="Binder M."/>
            <person name="Bloem J."/>
            <person name="Labutti K."/>
            <person name="Salamov A."/>
            <person name="Andreopoulos B."/>
            <person name="Baker S."/>
            <person name="Barry K."/>
            <person name="Bills G."/>
            <person name="Bluhm B."/>
            <person name="Cannon C."/>
            <person name="Castanera R."/>
            <person name="Culley D."/>
            <person name="Daum C."/>
            <person name="Ezra D."/>
            <person name="Gonzalez J."/>
            <person name="Henrissat B."/>
            <person name="Kuo A."/>
            <person name="Liang C."/>
            <person name="Lipzen A."/>
            <person name="Lutzoni F."/>
            <person name="Magnuson J."/>
            <person name="Mondo S."/>
            <person name="Nolan M."/>
            <person name="Ohm R."/>
            <person name="Pangilinan J."/>
            <person name="Park H.-J."/>
            <person name="Ramirez L."/>
            <person name="Alfaro M."/>
            <person name="Sun H."/>
            <person name="Tritt A."/>
            <person name="Yoshinaga Y."/>
            <person name="Zwiers L.-H."/>
            <person name="Turgeon B."/>
            <person name="Goodwin S."/>
            <person name="Spatafora J."/>
            <person name="Crous P."/>
            <person name="Grigoriev I."/>
        </authorList>
    </citation>
    <scope>NUCLEOTIDE SEQUENCE</scope>
    <source>
        <strain evidence="8">CBS 175.79</strain>
    </source>
</reference>
<dbReference type="Proteomes" id="UP000799778">
    <property type="component" value="Unassembled WGS sequence"/>
</dbReference>
<dbReference type="PROSITE" id="PS51284">
    <property type="entry name" value="DOC"/>
    <property type="match status" value="1"/>
</dbReference>
<evidence type="ECO:0000256" key="1">
    <source>
        <dbReference type="ARBA" id="ARBA00006762"/>
    </source>
</evidence>
<dbReference type="GO" id="GO:0070979">
    <property type="term" value="P:protein K11-linked ubiquitination"/>
    <property type="evidence" value="ECO:0007669"/>
    <property type="project" value="TreeGrafter"/>
</dbReference>
<evidence type="ECO:0000256" key="2">
    <source>
        <dbReference type="ARBA" id="ARBA00022618"/>
    </source>
</evidence>
<keyword evidence="9" id="KW-1185">Reference proteome</keyword>
<dbReference type="GeneID" id="54287003"/>
<feature type="region of interest" description="Disordered" evidence="6">
    <location>
        <begin position="1"/>
        <end position="62"/>
    </location>
</feature>
<keyword evidence="2" id="KW-0132">Cell division</keyword>
<evidence type="ECO:0000313" key="8">
    <source>
        <dbReference type="EMBL" id="KAF2008984.1"/>
    </source>
</evidence>
<dbReference type="EMBL" id="ML978080">
    <property type="protein sequence ID" value="KAF2008984.1"/>
    <property type="molecule type" value="Genomic_DNA"/>
</dbReference>
<dbReference type="CDD" id="cd08366">
    <property type="entry name" value="APC10"/>
    <property type="match status" value="1"/>
</dbReference>
<dbReference type="GO" id="GO:0005680">
    <property type="term" value="C:anaphase-promoting complex"/>
    <property type="evidence" value="ECO:0007669"/>
    <property type="project" value="InterPro"/>
</dbReference>
<dbReference type="GO" id="GO:0031145">
    <property type="term" value="P:anaphase-promoting complex-dependent catabolic process"/>
    <property type="evidence" value="ECO:0007669"/>
    <property type="project" value="InterPro"/>
</dbReference>
<evidence type="ECO:0000259" key="7">
    <source>
        <dbReference type="PROSITE" id="PS51284"/>
    </source>
</evidence>
<dbReference type="AlphaFoldDB" id="A0A6A5X8A4"/>
<evidence type="ECO:0000256" key="4">
    <source>
        <dbReference type="ARBA" id="ARBA00022786"/>
    </source>
</evidence>
<dbReference type="InterPro" id="IPR008979">
    <property type="entry name" value="Galactose-bd-like_sf"/>
</dbReference>
<dbReference type="Gene3D" id="2.60.120.260">
    <property type="entry name" value="Galactose-binding domain-like"/>
    <property type="match status" value="2"/>
</dbReference>
<accession>A0A6A5X8A4</accession>
<evidence type="ECO:0000256" key="3">
    <source>
        <dbReference type="ARBA" id="ARBA00022776"/>
    </source>
</evidence>
<keyword evidence="3" id="KW-0498">Mitosis</keyword>
<dbReference type="RefSeq" id="XP_033377323.1">
    <property type="nucleotide sequence ID" value="XM_033529606.1"/>
</dbReference>
<feature type="region of interest" description="Disordered" evidence="6">
    <location>
        <begin position="369"/>
        <end position="398"/>
    </location>
</feature>
<dbReference type="PANTHER" id="PTHR12936">
    <property type="entry name" value="ANAPHASE-PROMOTING COMPLEX 10"/>
    <property type="match status" value="1"/>
</dbReference>
<dbReference type="PANTHER" id="PTHR12936:SF0">
    <property type="entry name" value="ANAPHASE-PROMOTING COMPLEX SUBUNIT 10"/>
    <property type="match status" value="1"/>
</dbReference>
<feature type="compositionally biased region" description="Acidic residues" evidence="6">
    <location>
        <begin position="24"/>
        <end position="44"/>
    </location>
</feature>
<dbReference type="OrthoDB" id="24948at2759"/>
<dbReference type="SUPFAM" id="SSF49785">
    <property type="entry name" value="Galactose-binding domain-like"/>
    <property type="match status" value="1"/>
</dbReference>
<feature type="domain" description="DOC" evidence="7">
    <location>
        <begin position="44"/>
        <end position="373"/>
    </location>
</feature>
<evidence type="ECO:0000256" key="6">
    <source>
        <dbReference type="SAM" id="MobiDB-lite"/>
    </source>
</evidence>
<sequence>MPSASRWHGTDPPQPHQLRSLPNSDDEDVNNDEMVDPDTEDDQEYPGSSPHSSTGDYDAPFPPNYREISTLASWTVSSSKPGCSIPQLRSPSTHLFWQSDGPQPHYLNIHFFKLVRIVALRLFLDFDSDESYTPTRIIFLAGSGMNDLVEWGEMRLEQPRGWIWADFEGVDDESSEDESEDDEDFSEDGNNTVNGNNPNTTTSPFSPSGLTPSGRGQRQRRQRPPVDGPMAIDTPDPNMSEFQTPDRPHTDTPILPVPRFTIPPPPQNGNLQTTPILHTPQIASSSFINPSSSPEIPIPEPHDNTNKRHSPTTRKKQPVLRAHLVQIKILENHQNGKDTHLRGLQIFAKDGEADNRRRRSQVVSYPNIDVEGAEEGNGKGKGKAGKSAGRSGVDKLPLRGMQRPVWDVDPVFR</sequence>
<comment type="similarity">
    <text evidence="1">Belongs to the APC10 family.</text>
</comment>
<feature type="region of interest" description="Disordered" evidence="6">
    <location>
        <begin position="170"/>
        <end position="254"/>
    </location>
</feature>